<evidence type="ECO:0000256" key="5">
    <source>
        <dbReference type="ARBA" id="ARBA00023242"/>
    </source>
</evidence>
<dbReference type="InterPro" id="IPR006458">
    <property type="entry name" value="Ovate_C"/>
</dbReference>
<protein>
    <recommendedName>
        <fullName evidence="6">Transcription repressor</fullName>
    </recommendedName>
    <alternativeName>
        <fullName evidence="6">Ovate family protein</fullName>
    </alternativeName>
</protein>
<dbReference type="AlphaFoldDB" id="A0A6P4B943"/>
<name>A0A6P4B943_ZIZJJ</name>
<dbReference type="RefSeq" id="XP_015898843.3">
    <property type="nucleotide sequence ID" value="XM_016043357.4"/>
</dbReference>
<gene>
    <name evidence="10" type="primary">LOC107432253</name>
</gene>
<reference evidence="10" key="1">
    <citation type="submission" date="2025-08" db="UniProtKB">
        <authorList>
            <consortium name="RefSeq"/>
        </authorList>
    </citation>
    <scope>IDENTIFICATION</scope>
    <source>
        <tissue evidence="10">Seedling</tissue>
    </source>
</reference>
<dbReference type="PROSITE" id="PS51754">
    <property type="entry name" value="OVATE"/>
    <property type="match status" value="1"/>
</dbReference>
<feature type="region of interest" description="Disordered" evidence="7">
    <location>
        <begin position="15"/>
        <end position="69"/>
    </location>
</feature>
<evidence type="ECO:0000256" key="6">
    <source>
        <dbReference type="RuleBase" id="RU367028"/>
    </source>
</evidence>
<evidence type="ECO:0000256" key="1">
    <source>
        <dbReference type="ARBA" id="ARBA00004123"/>
    </source>
</evidence>
<organism evidence="9 10">
    <name type="scientific">Ziziphus jujuba</name>
    <name type="common">Chinese jujube</name>
    <name type="synonym">Ziziphus sativa</name>
    <dbReference type="NCBI Taxonomy" id="326968"/>
    <lineage>
        <taxon>Eukaryota</taxon>
        <taxon>Viridiplantae</taxon>
        <taxon>Streptophyta</taxon>
        <taxon>Embryophyta</taxon>
        <taxon>Tracheophyta</taxon>
        <taxon>Spermatophyta</taxon>
        <taxon>Magnoliopsida</taxon>
        <taxon>eudicotyledons</taxon>
        <taxon>Gunneridae</taxon>
        <taxon>Pentapetalae</taxon>
        <taxon>rosids</taxon>
        <taxon>fabids</taxon>
        <taxon>Rosales</taxon>
        <taxon>Rhamnaceae</taxon>
        <taxon>Paliureae</taxon>
        <taxon>Ziziphus</taxon>
    </lineage>
</organism>
<dbReference type="GeneID" id="107432253"/>
<proteinExistence type="predicted"/>
<dbReference type="InParanoid" id="A0A6P4B943"/>
<comment type="function">
    <text evidence="6">Transcriptional repressor that regulates multiple aspects of plant growth and development.</text>
</comment>
<keyword evidence="2 6" id="KW-0678">Repressor</keyword>
<feature type="compositionally biased region" description="Low complexity" evidence="7">
    <location>
        <begin position="55"/>
        <end position="69"/>
    </location>
</feature>
<dbReference type="GO" id="GO:0045892">
    <property type="term" value="P:negative regulation of DNA-templated transcription"/>
    <property type="evidence" value="ECO:0007669"/>
    <property type="project" value="UniProtKB-UniRule"/>
</dbReference>
<dbReference type="NCBIfam" id="TIGR01568">
    <property type="entry name" value="A_thal_3678"/>
    <property type="match status" value="1"/>
</dbReference>
<evidence type="ECO:0000256" key="7">
    <source>
        <dbReference type="SAM" id="MobiDB-lite"/>
    </source>
</evidence>
<dbReference type="Proteomes" id="UP001652623">
    <property type="component" value="Chromosome 11"/>
</dbReference>
<dbReference type="Pfam" id="PF04844">
    <property type="entry name" value="Ovate"/>
    <property type="match status" value="1"/>
</dbReference>
<keyword evidence="5 6" id="KW-0539">Nucleus</keyword>
<keyword evidence="9" id="KW-1185">Reference proteome</keyword>
<evidence type="ECO:0000313" key="10">
    <source>
        <dbReference type="RefSeq" id="XP_015898843.3"/>
    </source>
</evidence>
<feature type="compositionally biased region" description="Basic residues" evidence="7">
    <location>
        <begin position="30"/>
        <end position="45"/>
    </location>
</feature>
<accession>A0A6P4B943</accession>
<comment type="subcellular location">
    <subcellularLocation>
        <location evidence="1 6">Nucleus</location>
    </subcellularLocation>
</comment>
<keyword evidence="4 6" id="KW-0804">Transcription</keyword>
<keyword evidence="3 6" id="KW-0805">Transcription regulation</keyword>
<sequence>MPHNETHILHLQLHKNHLKTQQLLNPRTQTPRRRRKREKMGKKTKLPFLSKNTEPRPSSSSSASSTWPWPSCTQPRTLSFRAGHDIFKTINSAYNLEPSPTTATDFNIAADPPADSFSINSFECASFSTISEDSGPDPIVEAVTRGLRSERLFFEPGRETSSILEEAKEEEDEQAIPFKQSVVLSMDSRDPYLDFKRSMEEMVEAHGLKDWEGLEKLLCWYLKVNGKSNHGYIVGAFVDLLVGLAIGSSSSCSNCINSPSSPLSFYNTSTTSSSSTITPCISSNEAEEEIESSTSTSTSTPCSSSLLEAHEEYNINEEVDVVNS</sequence>
<evidence type="ECO:0000256" key="2">
    <source>
        <dbReference type="ARBA" id="ARBA00022491"/>
    </source>
</evidence>
<evidence type="ECO:0000313" key="9">
    <source>
        <dbReference type="Proteomes" id="UP001652623"/>
    </source>
</evidence>
<dbReference type="KEGG" id="zju:107432253"/>
<dbReference type="PANTHER" id="PTHR33057">
    <property type="entry name" value="TRANSCRIPTION REPRESSOR OFP7-RELATED"/>
    <property type="match status" value="1"/>
</dbReference>
<evidence type="ECO:0000259" key="8">
    <source>
        <dbReference type="PROSITE" id="PS51754"/>
    </source>
</evidence>
<evidence type="ECO:0000256" key="3">
    <source>
        <dbReference type="ARBA" id="ARBA00023015"/>
    </source>
</evidence>
<feature type="domain" description="OVATE" evidence="8">
    <location>
        <begin position="184"/>
        <end position="243"/>
    </location>
</feature>
<dbReference type="InterPro" id="IPR038933">
    <property type="entry name" value="Ovate"/>
</dbReference>
<dbReference type="GO" id="GO:0005634">
    <property type="term" value="C:nucleus"/>
    <property type="evidence" value="ECO:0007669"/>
    <property type="project" value="UniProtKB-SubCell"/>
</dbReference>
<evidence type="ECO:0000256" key="4">
    <source>
        <dbReference type="ARBA" id="ARBA00023163"/>
    </source>
</evidence>
<dbReference type="PANTHER" id="PTHR33057:SF98">
    <property type="entry name" value="TRANSCRIPTION REPRESSOR OFP18"/>
    <property type="match status" value="1"/>
</dbReference>
<feature type="region of interest" description="Disordered" evidence="7">
    <location>
        <begin position="268"/>
        <end position="305"/>
    </location>
</feature>
<feature type="compositionally biased region" description="Low complexity" evidence="7">
    <location>
        <begin position="292"/>
        <end position="305"/>
    </location>
</feature>
<feature type="compositionally biased region" description="Low complexity" evidence="7">
    <location>
        <begin position="268"/>
        <end position="284"/>
    </location>
</feature>